<dbReference type="eggNOG" id="ENOG5032QY2">
    <property type="taxonomic scope" value="Bacteria"/>
</dbReference>
<name>D1PIZ5_9FIRM</name>
<evidence type="ECO:0000313" key="2">
    <source>
        <dbReference type="Proteomes" id="UP000003438"/>
    </source>
</evidence>
<gene>
    <name evidence="1" type="ORF">SUBVAR_04314</name>
</gene>
<evidence type="ECO:0000313" key="1">
    <source>
        <dbReference type="EMBL" id="EFB77505.1"/>
    </source>
</evidence>
<comment type="caution">
    <text evidence="1">The sequence shown here is derived from an EMBL/GenBank/DDBJ whole genome shotgun (WGS) entry which is preliminary data.</text>
</comment>
<dbReference type="STRING" id="411471.SUBVAR_04314"/>
<organism evidence="1 2">
    <name type="scientific">Subdoligranulum variabile DSM 15176</name>
    <dbReference type="NCBI Taxonomy" id="411471"/>
    <lineage>
        <taxon>Bacteria</taxon>
        <taxon>Bacillati</taxon>
        <taxon>Bacillota</taxon>
        <taxon>Clostridia</taxon>
        <taxon>Eubacteriales</taxon>
        <taxon>Oscillospiraceae</taxon>
        <taxon>Subdoligranulum</taxon>
    </lineage>
</organism>
<dbReference type="HOGENOM" id="CLU_1864107_0_0_9"/>
<reference evidence="1" key="1">
    <citation type="submission" date="2009-12" db="EMBL/GenBank/DDBJ databases">
        <authorList>
            <person name="Weinstock G."/>
            <person name="Sodergren E."/>
            <person name="Clifton S."/>
            <person name="Fulton L."/>
            <person name="Fulton B."/>
            <person name="Courtney L."/>
            <person name="Fronick C."/>
            <person name="Harrison M."/>
            <person name="Strong C."/>
            <person name="Farmer C."/>
            <person name="Delahaunty K."/>
            <person name="Markovic C."/>
            <person name="Hall O."/>
            <person name="Minx P."/>
            <person name="Tomlinson C."/>
            <person name="Mitreva M."/>
            <person name="Nelson J."/>
            <person name="Hou S."/>
            <person name="Wollam A."/>
            <person name="Pepin K.H."/>
            <person name="Johnson M."/>
            <person name="Bhonagiri V."/>
            <person name="Nash W.E."/>
            <person name="Warren W."/>
            <person name="Chinwalla A."/>
            <person name="Mardis E.R."/>
            <person name="Wilson R.K."/>
        </authorList>
    </citation>
    <scope>NUCLEOTIDE SEQUENCE [LARGE SCALE GENOMIC DNA]</scope>
    <source>
        <strain evidence="1">DSM 15176</strain>
    </source>
</reference>
<dbReference type="AlphaFoldDB" id="D1PIZ5"/>
<dbReference type="Proteomes" id="UP000003438">
    <property type="component" value="Unassembled WGS sequence"/>
</dbReference>
<dbReference type="EMBL" id="ACBY02000011">
    <property type="protein sequence ID" value="EFB77505.1"/>
    <property type="molecule type" value="Genomic_DNA"/>
</dbReference>
<protein>
    <submittedName>
        <fullName evidence="1">Uncharacterized protein</fullName>
    </submittedName>
</protein>
<sequence length="137" mass="15603">MFIDFTSFLIVSVASGNRKSRHSKIKGEVTALSIAGIRVPEMKKAPSHFILSAESNSYSIIQIRSNYAKLPQPKTRGRQAEKHLQKHPQNRLSVNHFGHHLTLFLPSFWPVNHLRTTKNWVKTALVLPNLVKPYQPV</sequence>
<proteinExistence type="predicted"/>
<keyword evidence="2" id="KW-1185">Reference proteome</keyword>
<accession>D1PIZ5</accession>